<reference evidence="5 6" key="1">
    <citation type="submission" date="2024-08" db="EMBL/GenBank/DDBJ databases">
        <authorList>
            <person name="Arias E."/>
        </authorList>
    </citation>
    <scope>NUCLEOTIDE SEQUENCE [LARGE SCALE GENOMIC DNA]</scope>
    <source>
        <strain evidence="5 6">FAM 25317</strain>
    </source>
</reference>
<dbReference type="Pfam" id="PF01047">
    <property type="entry name" value="MarR"/>
    <property type="match status" value="1"/>
</dbReference>
<keyword evidence="1" id="KW-0805">Transcription regulation</keyword>
<evidence type="ECO:0000259" key="4">
    <source>
        <dbReference type="PROSITE" id="PS50995"/>
    </source>
</evidence>
<dbReference type="InterPro" id="IPR036388">
    <property type="entry name" value="WH-like_DNA-bd_sf"/>
</dbReference>
<proteinExistence type="predicted"/>
<evidence type="ECO:0000256" key="3">
    <source>
        <dbReference type="ARBA" id="ARBA00023163"/>
    </source>
</evidence>
<dbReference type="InterPro" id="IPR011991">
    <property type="entry name" value="ArsR-like_HTH"/>
</dbReference>
<keyword evidence="6" id="KW-1185">Reference proteome</keyword>
<dbReference type="Gene3D" id="1.10.10.10">
    <property type="entry name" value="Winged helix-like DNA-binding domain superfamily/Winged helix DNA-binding domain"/>
    <property type="match status" value="1"/>
</dbReference>
<organism evidence="5 6">
    <name type="scientific">Loigolactobacillus zhaoyuanensis</name>
    <dbReference type="NCBI Taxonomy" id="2486017"/>
    <lineage>
        <taxon>Bacteria</taxon>
        <taxon>Bacillati</taxon>
        <taxon>Bacillota</taxon>
        <taxon>Bacilli</taxon>
        <taxon>Lactobacillales</taxon>
        <taxon>Lactobacillaceae</taxon>
        <taxon>Loigolactobacillus</taxon>
    </lineage>
</organism>
<dbReference type="PRINTS" id="PR00598">
    <property type="entry name" value="HTHMARR"/>
</dbReference>
<dbReference type="CDD" id="cd00090">
    <property type="entry name" value="HTH_ARSR"/>
    <property type="match status" value="1"/>
</dbReference>
<dbReference type="SUPFAM" id="SSF46785">
    <property type="entry name" value="Winged helix' DNA-binding domain"/>
    <property type="match status" value="1"/>
</dbReference>
<dbReference type="PROSITE" id="PS50995">
    <property type="entry name" value="HTH_MARR_2"/>
    <property type="match status" value="1"/>
</dbReference>
<dbReference type="EMBL" id="JBGQPK010000026">
    <property type="protein sequence ID" value="MFL2029438.1"/>
    <property type="molecule type" value="Genomic_DNA"/>
</dbReference>
<dbReference type="RefSeq" id="WP_125550545.1">
    <property type="nucleotide sequence ID" value="NZ_JBGQPK010000026.1"/>
</dbReference>
<evidence type="ECO:0000256" key="1">
    <source>
        <dbReference type="ARBA" id="ARBA00023015"/>
    </source>
</evidence>
<sequence>MSEQTQNLMQQLRKVTHQPTMLMARHHPGHFGHPGHRGPGRLLHLISQHDGMTNAEIAEALDIRPSSVSAGLKQLEENAVIERRPAENDKRVSTVHLTATGKEMVTNMAAMRDTMSEKVFTHLTVTEQAELQNLLEKVQQGFSELDPEDPEFSQLRTQMHPFGEHGPHHHHHGMK</sequence>
<evidence type="ECO:0000313" key="5">
    <source>
        <dbReference type="EMBL" id="MFL2029438.1"/>
    </source>
</evidence>
<dbReference type="PANTHER" id="PTHR42756:SF1">
    <property type="entry name" value="TRANSCRIPTIONAL REPRESSOR OF EMRAB OPERON"/>
    <property type="match status" value="1"/>
</dbReference>
<dbReference type="InterPro" id="IPR036390">
    <property type="entry name" value="WH_DNA-bd_sf"/>
</dbReference>
<comment type="caution">
    <text evidence="5">The sequence shown here is derived from an EMBL/GenBank/DDBJ whole genome shotgun (WGS) entry which is preliminary data.</text>
</comment>
<keyword evidence="3" id="KW-0804">Transcription</keyword>
<dbReference type="InterPro" id="IPR000835">
    <property type="entry name" value="HTH_MarR-typ"/>
</dbReference>
<evidence type="ECO:0000313" key="6">
    <source>
        <dbReference type="Proteomes" id="UP001625389"/>
    </source>
</evidence>
<name>A0ABW8UCM9_9LACO</name>
<protein>
    <submittedName>
        <fullName evidence="5">MarR family winged helix-turn-helix transcriptional regulator</fullName>
    </submittedName>
</protein>
<keyword evidence="2" id="KW-0238">DNA-binding</keyword>
<gene>
    <name evidence="5" type="ORF">ACEN34_07390</name>
</gene>
<dbReference type="PANTHER" id="PTHR42756">
    <property type="entry name" value="TRANSCRIPTIONAL REGULATOR, MARR"/>
    <property type="match status" value="1"/>
</dbReference>
<feature type="domain" description="HTH marR-type" evidence="4">
    <location>
        <begin position="5"/>
        <end position="140"/>
    </location>
</feature>
<evidence type="ECO:0000256" key="2">
    <source>
        <dbReference type="ARBA" id="ARBA00023125"/>
    </source>
</evidence>
<dbReference type="Proteomes" id="UP001625389">
    <property type="component" value="Unassembled WGS sequence"/>
</dbReference>
<dbReference type="SMART" id="SM00347">
    <property type="entry name" value="HTH_MARR"/>
    <property type="match status" value="1"/>
</dbReference>
<accession>A0ABW8UCM9</accession>